<dbReference type="EMBL" id="GBXM01017584">
    <property type="protein sequence ID" value="JAH90993.1"/>
    <property type="molecule type" value="Transcribed_RNA"/>
</dbReference>
<evidence type="ECO:0000313" key="1">
    <source>
        <dbReference type="EMBL" id="JAH90993.1"/>
    </source>
</evidence>
<protein>
    <submittedName>
        <fullName evidence="1">Uncharacterized protein</fullName>
    </submittedName>
</protein>
<proteinExistence type="predicted"/>
<name>A0A0E9WNE9_ANGAN</name>
<dbReference type="AlphaFoldDB" id="A0A0E9WNE9"/>
<accession>A0A0E9WNE9</accession>
<organism evidence="1">
    <name type="scientific">Anguilla anguilla</name>
    <name type="common">European freshwater eel</name>
    <name type="synonym">Muraena anguilla</name>
    <dbReference type="NCBI Taxonomy" id="7936"/>
    <lineage>
        <taxon>Eukaryota</taxon>
        <taxon>Metazoa</taxon>
        <taxon>Chordata</taxon>
        <taxon>Craniata</taxon>
        <taxon>Vertebrata</taxon>
        <taxon>Euteleostomi</taxon>
        <taxon>Actinopterygii</taxon>
        <taxon>Neopterygii</taxon>
        <taxon>Teleostei</taxon>
        <taxon>Anguilliformes</taxon>
        <taxon>Anguillidae</taxon>
        <taxon>Anguilla</taxon>
    </lineage>
</organism>
<sequence length="43" mass="5113">MYNISLILTNAKLNMGKCEKKRNDFYENIQNKKKCIFAIFNLV</sequence>
<reference evidence="1" key="2">
    <citation type="journal article" date="2015" name="Fish Shellfish Immunol.">
        <title>Early steps in the European eel (Anguilla anguilla)-Vibrio vulnificus interaction in the gills: Role of the RtxA13 toxin.</title>
        <authorList>
            <person name="Callol A."/>
            <person name="Pajuelo D."/>
            <person name="Ebbesson L."/>
            <person name="Teles M."/>
            <person name="MacKenzie S."/>
            <person name="Amaro C."/>
        </authorList>
    </citation>
    <scope>NUCLEOTIDE SEQUENCE</scope>
</reference>
<reference evidence="1" key="1">
    <citation type="submission" date="2014-11" db="EMBL/GenBank/DDBJ databases">
        <authorList>
            <person name="Amaro Gonzalez C."/>
        </authorList>
    </citation>
    <scope>NUCLEOTIDE SEQUENCE</scope>
</reference>